<comment type="caution">
    <text evidence="5">The sequence shown here is derived from an EMBL/GenBank/DDBJ whole genome shotgun (WGS) entry which is preliminary data.</text>
</comment>
<name>A0ABQ5UQI5_9HYPH</name>
<evidence type="ECO:0000313" key="5">
    <source>
        <dbReference type="EMBL" id="GLQ16709.1"/>
    </source>
</evidence>
<gene>
    <name evidence="5" type="ORF">GCM10007879_09580</name>
</gene>
<evidence type="ECO:0000313" key="6">
    <source>
        <dbReference type="Proteomes" id="UP001161405"/>
    </source>
</evidence>
<keyword evidence="3" id="KW-0804">Transcription</keyword>
<evidence type="ECO:0000256" key="3">
    <source>
        <dbReference type="ARBA" id="ARBA00023163"/>
    </source>
</evidence>
<dbReference type="PROSITE" id="PS50995">
    <property type="entry name" value="HTH_MARR_2"/>
    <property type="match status" value="1"/>
</dbReference>
<organism evidence="5 6">
    <name type="scientific">Maritalea porphyrae</name>
    <dbReference type="NCBI Taxonomy" id="880732"/>
    <lineage>
        <taxon>Bacteria</taxon>
        <taxon>Pseudomonadati</taxon>
        <taxon>Pseudomonadota</taxon>
        <taxon>Alphaproteobacteria</taxon>
        <taxon>Hyphomicrobiales</taxon>
        <taxon>Devosiaceae</taxon>
        <taxon>Maritalea</taxon>
    </lineage>
</organism>
<reference evidence="5" key="1">
    <citation type="journal article" date="2014" name="Int. J. Syst. Evol. Microbiol.">
        <title>Complete genome of a new Firmicutes species belonging to the dominant human colonic microbiota ('Ruminococcus bicirculans') reveals two chromosomes and a selective capacity to utilize plant glucans.</title>
        <authorList>
            <consortium name="NISC Comparative Sequencing Program"/>
            <person name="Wegmann U."/>
            <person name="Louis P."/>
            <person name="Goesmann A."/>
            <person name="Henrissat B."/>
            <person name="Duncan S.H."/>
            <person name="Flint H.J."/>
        </authorList>
    </citation>
    <scope>NUCLEOTIDE SEQUENCE</scope>
    <source>
        <strain evidence="5">NBRC 107169</strain>
    </source>
</reference>
<sequence length="143" mass="16515">MMDFENISLHWINRLSFLVRRELADKFKLAGHNVGAEEWAVLLLLWKKDGRAPSEIADATIRDRTTITRFLDAMEKKQFIVRKVDPSDRRRAQVFLTPAGRDLKQELVPIASQIIDEAQQGLDAQEQTQLVKLLRKMTSNLTE</sequence>
<dbReference type="PANTHER" id="PTHR33164">
    <property type="entry name" value="TRANSCRIPTIONAL REGULATOR, MARR FAMILY"/>
    <property type="match status" value="1"/>
</dbReference>
<evidence type="ECO:0000256" key="1">
    <source>
        <dbReference type="ARBA" id="ARBA00023015"/>
    </source>
</evidence>
<proteinExistence type="predicted"/>
<dbReference type="Proteomes" id="UP001161405">
    <property type="component" value="Unassembled WGS sequence"/>
</dbReference>
<dbReference type="SMART" id="SM00347">
    <property type="entry name" value="HTH_MARR"/>
    <property type="match status" value="1"/>
</dbReference>
<dbReference type="PRINTS" id="PR00598">
    <property type="entry name" value="HTHMARR"/>
</dbReference>
<keyword evidence="2" id="KW-0238">DNA-binding</keyword>
<feature type="domain" description="HTH marR-type" evidence="4">
    <location>
        <begin position="1"/>
        <end position="139"/>
    </location>
</feature>
<dbReference type="SUPFAM" id="SSF46785">
    <property type="entry name" value="Winged helix' DNA-binding domain"/>
    <property type="match status" value="1"/>
</dbReference>
<dbReference type="RefSeq" id="WP_284362416.1">
    <property type="nucleotide sequence ID" value="NZ_BSNI01000002.1"/>
</dbReference>
<dbReference type="InterPro" id="IPR036390">
    <property type="entry name" value="WH_DNA-bd_sf"/>
</dbReference>
<dbReference type="InterPro" id="IPR036388">
    <property type="entry name" value="WH-like_DNA-bd_sf"/>
</dbReference>
<keyword evidence="1" id="KW-0805">Transcription regulation</keyword>
<dbReference type="InterPro" id="IPR000835">
    <property type="entry name" value="HTH_MarR-typ"/>
</dbReference>
<dbReference type="Pfam" id="PF01047">
    <property type="entry name" value="MarR"/>
    <property type="match status" value="1"/>
</dbReference>
<dbReference type="InterPro" id="IPR039422">
    <property type="entry name" value="MarR/SlyA-like"/>
</dbReference>
<protein>
    <recommendedName>
        <fullName evidence="4">HTH marR-type domain-containing protein</fullName>
    </recommendedName>
</protein>
<reference evidence="5" key="2">
    <citation type="submission" date="2023-01" db="EMBL/GenBank/DDBJ databases">
        <title>Draft genome sequence of Maritalea porphyrae strain NBRC 107169.</title>
        <authorList>
            <person name="Sun Q."/>
            <person name="Mori K."/>
        </authorList>
    </citation>
    <scope>NUCLEOTIDE SEQUENCE</scope>
    <source>
        <strain evidence="5">NBRC 107169</strain>
    </source>
</reference>
<dbReference type="PANTHER" id="PTHR33164:SF64">
    <property type="entry name" value="TRANSCRIPTIONAL REGULATOR SLYA"/>
    <property type="match status" value="1"/>
</dbReference>
<dbReference type="EMBL" id="BSNI01000002">
    <property type="protein sequence ID" value="GLQ16709.1"/>
    <property type="molecule type" value="Genomic_DNA"/>
</dbReference>
<evidence type="ECO:0000259" key="4">
    <source>
        <dbReference type="PROSITE" id="PS50995"/>
    </source>
</evidence>
<keyword evidence="6" id="KW-1185">Reference proteome</keyword>
<accession>A0ABQ5UQI5</accession>
<evidence type="ECO:0000256" key="2">
    <source>
        <dbReference type="ARBA" id="ARBA00023125"/>
    </source>
</evidence>
<dbReference type="Gene3D" id="1.10.10.10">
    <property type="entry name" value="Winged helix-like DNA-binding domain superfamily/Winged helix DNA-binding domain"/>
    <property type="match status" value="1"/>
</dbReference>